<comment type="caution">
    <text evidence="6">The sequence shown here is derived from an EMBL/GenBank/DDBJ whole genome shotgun (WGS) entry which is preliminary data.</text>
</comment>
<feature type="domain" description="ABC transporter" evidence="5">
    <location>
        <begin position="21"/>
        <end position="250"/>
    </location>
</feature>
<evidence type="ECO:0000256" key="2">
    <source>
        <dbReference type="ARBA" id="ARBA00022519"/>
    </source>
</evidence>
<keyword evidence="2" id="KW-0997">Cell inner membrane</keyword>
<name>A0ABM8XUA7_9BURK</name>
<proteinExistence type="predicted"/>
<sequence>MWRGKADTPTLAQRSAVAPAIEIRSASRQFGKRLALEGITLEVQRGERFGIVGADGSGKTTLLQMICAILDPSKGSVVVAGLDSAHNAASIHASLGYVPQSYSLYGDLTVAENLAFFSSIRKVPATAFAMRREALLRFSGLGPFLDRPAKSLSGGMQKKLAVCCSLVHEPDTLILDEPTLGVDPISRRELWTMLAEFHASGKTIVFATSYMDEAARCDRVAVLAGGRLLACQPPERYGPDFEAAVKELLGAGAETPELPALPSLEASGEAIRVTALSRRFGNFTAVDDISFSVARGEIFGLLGPNGSGKSTTIKMLTGILPPSEGRVEVAGLDVAARPAAVKGRIGYMSQRFSLYTDLTVDENIEFFGSAYGLMTAVLADRRAWVLQLAGLGGYERKLVKALSGALRQRLALGCAVLHHPAVLFLDEPTSGVDPVARDAFWRLIAQLSRAGTAVLVTTHYIREAERCDRVAFIDRGRLLVADSPAALRNRFGNVELEDVFIKLMTERK</sequence>
<dbReference type="Proteomes" id="UP000701702">
    <property type="component" value="Unassembled WGS sequence"/>
</dbReference>
<keyword evidence="7" id="KW-1185">Reference proteome</keyword>
<protein>
    <submittedName>
        <fullName evidence="6">Ribosome-associated ATPase</fullName>
    </submittedName>
</protein>
<dbReference type="PROSITE" id="PS50893">
    <property type="entry name" value="ABC_TRANSPORTER_2"/>
    <property type="match status" value="2"/>
</dbReference>
<gene>
    <name evidence="6" type="primary">rbbA</name>
    <name evidence="6" type="ORF">LMG23994_05271</name>
</gene>
<evidence type="ECO:0000256" key="1">
    <source>
        <dbReference type="ARBA" id="ARBA00022475"/>
    </source>
</evidence>
<evidence type="ECO:0000256" key="4">
    <source>
        <dbReference type="ARBA" id="ARBA00022840"/>
    </source>
</evidence>
<dbReference type="InterPro" id="IPR027417">
    <property type="entry name" value="P-loop_NTPase"/>
</dbReference>
<keyword evidence="3" id="KW-0547">Nucleotide-binding</keyword>
<organism evidence="6 7">
    <name type="scientific">Cupriavidus pinatubonensis</name>
    <dbReference type="NCBI Taxonomy" id="248026"/>
    <lineage>
        <taxon>Bacteria</taxon>
        <taxon>Pseudomonadati</taxon>
        <taxon>Pseudomonadota</taxon>
        <taxon>Betaproteobacteria</taxon>
        <taxon>Burkholderiales</taxon>
        <taxon>Burkholderiaceae</taxon>
        <taxon>Cupriavidus</taxon>
    </lineage>
</organism>
<dbReference type="InterPro" id="IPR017871">
    <property type="entry name" value="ABC_transporter-like_CS"/>
</dbReference>
<dbReference type="InterPro" id="IPR003439">
    <property type="entry name" value="ABC_transporter-like_ATP-bd"/>
</dbReference>
<dbReference type="SMART" id="SM00382">
    <property type="entry name" value="AAA"/>
    <property type="match status" value="2"/>
</dbReference>
<keyword evidence="2" id="KW-0472">Membrane</keyword>
<dbReference type="EMBL" id="CAJZAF010000036">
    <property type="protein sequence ID" value="CAG9183949.1"/>
    <property type="molecule type" value="Genomic_DNA"/>
</dbReference>
<dbReference type="SUPFAM" id="SSF52540">
    <property type="entry name" value="P-loop containing nucleoside triphosphate hydrolases"/>
    <property type="match status" value="2"/>
</dbReference>
<dbReference type="Pfam" id="PF00005">
    <property type="entry name" value="ABC_tran"/>
    <property type="match status" value="2"/>
</dbReference>
<dbReference type="PROSITE" id="PS00211">
    <property type="entry name" value="ABC_TRANSPORTER_1"/>
    <property type="match status" value="1"/>
</dbReference>
<evidence type="ECO:0000313" key="6">
    <source>
        <dbReference type="EMBL" id="CAG9183949.1"/>
    </source>
</evidence>
<dbReference type="InterPro" id="IPR003593">
    <property type="entry name" value="AAA+_ATPase"/>
</dbReference>
<accession>A0ABM8XUA7</accession>
<evidence type="ECO:0000256" key="3">
    <source>
        <dbReference type="ARBA" id="ARBA00022741"/>
    </source>
</evidence>
<dbReference type="Gene3D" id="3.40.50.300">
    <property type="entry name" value="P-loop containing nucleotide triphosphate hydrolases"/>
    <property type="match status" value="2"/>
</dbReference>
<keyword evidence="1" id="KW-1003">Cell membrane</keyword>
<dbReference type="CDD" id="cd03230">
    <property type="entry name" value="ABC_DR_subfamily_A"/>
    <property type="match status" value="2"/>
</dbReference>
<evidence type="ECO:0000313" key="7">
    <source>
        <dbReference type="Proteomes" id="UP000701702"/>
    </source>
</evidence>
<dbReference type="PANTHER" id="PTHR43038">
    <property type="entry name" value="ATP-BINDING CASSETTE, SUB-FAMILY H, MEMBER 1"/>
    <property type="match status" value="1"/>
</dbReference>
<keyword evidence="4" id="KW-0067">ATP-binding</keyword>
<evidence type="ECO:0000259" key="5">
    <source>
        <dbReference type="PROSITE" id="PS50893"/>
    </source>
</evidence>
<reference evidence="6 7" key="1">
    <citation type="submission" date="2021-08" db="EMBL/GenBank/DDBJ databases">
        <authorList>
            <person name="Peeters C."/>
        </authorList>
    </citation>
    <scope>NUCLEOTIDE SEQUENCE [LARGE SCALE GENOMIC DNA]</scope>
    <source>
        <strain evidence="6 7">LMG 23994</strain>
    </source>
</reference>
<dbReference type="PANTHER" id="PTHR43038:SF3">
    <property type="entry name" value="ABC TRANSPORTER G FAMILY MEMBER 20 ISOFORM X1"/>
    <property type="match status" value="1"/>
</dbReference>
<feature type="domain" description="ABC transporter" evidence="5">
    <location>
        <begin position="271"/>
        <end position="500"/>
    </location>
</feature>